<accession>A0AAD9PBT0</accession>
<evidence type="ECO:0000256" key="1">
    <source>
        <dbReference type="SAM" id="Phobius"/>
    </source>
</evidence>
<keyword evidence="3" id="KW-1185">Reference proteome</keyword>
<protein>
    <submittedName>
        <fullName evidence="2">Uncharacterized protein</fullName>
    </submittedName>
</protein>
<reference evidence="2" key="1">
    <citation type="journal article" date="2023" name="Mol. Biol. Evol.">
        <title>Third-Generation Sequencing Reveals the Adaptive Role of the Epigenome in Three Deep-Sea Polychaetes.</title>
        <authorList>
            <person name="Perez M."/>
            <person name="Aroh O."/>
            <person name="Sun Y."/>
            <person name="Lan Y."/>
            <person name="Juniper S.K."/>
            <person name="Young C.R."/>
            <person name="Angers B."/>
            <person name="Qian P.Y."/>
        </authorList>
    </citation>
    <scope>NUCLEOTIDE SEQUENCE</scope>
    <source>
        <strain evidence="2">R07B-5</strain>
    </source>
</reference>
<keyword evidence="1" id="KW-0472">Membrane</keyword>
<sequence length="99" mass="11748">MPDHRYRDCHLTISLYIIQISEWNLVICFVKIPYKWLSLYIILCLLLQLQTLSLVNNLIEVCLLLHKLLFRTLAGTTMFYPRSLSFWLMGTKLYHPVSC</sequence>
<proteinExistence type="predicted"/>
<organism evidence="2 3">
    <name type="scientific">Ridgeia piscesae</name>
    <name type="common">Tubeworm</name>
    <dbReference type="NCBI Taxonomy" id="27915"/>
    <lineage>
        <taxon>Eukaryota</taxon>
        <taxon>Metazoa</taxon>
        <taxon>Spiralia</taxon>
        <taxon>Lophotrochozoa</taxon>
        <taxon>Annelida</taxon>
        <taxon>Polychaeta</taxon>
        <taxon>Sedentaria</taxon>
        <taxon>Canalipalpata</taxon>
        <taxon>Sabellida</taxon>
        <taxon>Siboglinidae</taxon>
        <taxon>Ridgeia</taxon>
    </lineage>
</organism>
<dbReference type="AlphaFoldDB" id="A0AAD9PBT0"/>
<feature type="transmembrane region" description="Helical" evidence="1">
    <location>
        <begin position="40"/>
        <end position="65"/>
    </location>
</feature>
<keyword evidence="1" id="KW-0812">Transmembrane</keyword>
<evidence type="ECO:0000313" key="2">
    <source>
        <dbReference type="EMBL" id="KAK2191838.1"/>
    </source>
</evidence>
<dbReference type="EMBL" id="JAODUO010000044">
    <property type="protein sequence ID" value="KAK2191838.1"/>
    <property type="molecule type" value="Genomic_DNA"/>
</dbReference>
<dbReference type="Proteomes" id="UP001209878">
    <property type="component" value="Unassembled WGS sequence"/>
</dbReference>
<name>A0AAD9PBT0_RIDPI</name>
<keyword evidence="1" id="KW-1133">Transmembrane helix</keyword>
<comment type="caution">
    <text evidence="2">The sequence shown here is derived from an EMBL/GenBank/DDBJ whole genome shotgun (WGS) entry which is preliminary data.</text>
</comment>
<gene>
    <name evidence="2" type="ORF">NP493_44g07053</name>
</gene>
<evidence type="ECO:0000313" key="3">
    <source>
        <dbReference type="Proteomes" id="UP001209878"/>
    </source>
</evidence>